<dbReference type="EMBL" id="BKAL01000003">
    <property type="protein sequence ID" value="GEP68649.1"/>
    <property type="molecule type" value="Genomic_DNA"/>
</dbReference>
<feature type="transmembrane region" description="Helical" evidence="1">
    <location>
        <begin position="251"/>
        <end position="270"/>
    </location>
</feature>
<evidence type="ECO:0000256" key="1">
    <source>
        <dbReference type="SAM" id="Phobius"/>
    </source>
</evidence>
<feature type="transmembrane region" description="Helical" evidence="1">
    <location>
        <begin position="46"/>
        <end position="66"/>
    </location>
</feature>
<protein>
    <submittedName>
        <fullName evidence="2">MFS transporter</fullName>
    </submittedName>
</protein>
<dbReference type="SUPFAM" id="SSF103473">
    <property type="entry name" value="MFS general substrate transporter"/>
    <property type="match status" value="1"/>
</dbReference>
<keyword evidence="1" id="KW-0472">Membrane</keyword>
<keyword evidence="1" id="KW-1133">Transmembrane helix</keyword>
<dbReference type="GO" id="GO:0022857">
    <property type="term" value="F:transmembrane transporter activity"/>
    <property type="evidence" value="ECO:0007669"/>
    <property type="project" value="InterPro"/>
</dbReference>
<feature type="transmembrane region" description="Helical" evidence="1">
    <location>
        <begin position="337"/>
        <end position="359"/>
    </location>
</feature>
<feature type="transmembrane region" description="Helical" evidence="1">
    <location>
        <begin position="168"/>
        <end position="186"/>
    </location>
</feature>
<evidence type="ECO:0000313" key="3">
    <source>
        <dbReference type="Proteomes" id="UP000321798"/>
    </source>
</evidence>
<dbReference type="PANTHER" id="PTHR23542:SF1">
    <property type="entry name" value="MAJOR FACILITATOR SUPERFAMILY (MFS) PROFILE DOMAIN-CONTAINING PROTEIN"/>
    <property type="match status" value="1"/>
</dbReference>
<dbReference type="Gene3D" id="1.20.1250.20">
    <property type="entry name" value="MFS general substrate transporter like domains"/>
    <property type="match status" value="1"/>
</dbReference>
<feature type="transmembrane region" description="Helical" evidence="1">
    <location>
        <begin position="277"/>
        <end position="296"/>
    </location>
</feature>
<feature type="transmembrane region" description="Helical" evidence="1">
    <location>
        <begin position="143"/>
        <end position="162"/>
    </location>
</feature>
<dbReference type="PANTHER" id="PTHR23542">
    <property type="match status" value="1"/>
</dbReference>
<evidence type="ECO:0000313" key="2">
    <source>
        <dbReference type="EMBL" id="GEP68649.1"/>
    </source>
</evidence>
<dbReference type="InterPro" id="IPR011701">
    <property type="entry name" value="MFS"/>
</dbReference>
<dbReference type="InterPro" id="IPR036259">
    <property type="entry name" value="MFS_trans_sf"/>
</dbReference>
<feature type="transmembrane region" description="Helical" evidence="1">
    <location>
        <begin position="218"/>
        <end position="239"/>
    </location>
</feature>
<reference evidence="2 3" key="1">
    <citation type="submission" date="2019-07" db="EMBL/GenBank/DDBJ databases">
        <title>Whole genome shotgun sequence of Cellulomonas soli NBRC 109434.</title>
        <authorList>
            <person name="Hosoyama A."/>
            <person name="Uohara A."/>
            <person name="Ohji S."/>
            <person name="Ichikawa N."/>
        </authorList>
    </citation>
    <scope>NUCLEOTIDE SEQUENCE [LARGE SCALE GENOMIC DNA]</scope>
    <source>
        <strain evidence="2 3">NBRC 109434</strain>
    </source>
</reference>
<comment type="caution">
    <text evidence="2">The sequence shown here is derived from an EMBL/GenBank/DDBJ whole genome shotgun (WGS) entry which is preliminary data.</text>
</comment>
<gene>
    <name evidence="2" type="ORF">CSO01_13640</name>
</gene>
<organism evidence="2 3">
    <name type="scientific">Cellulomonas soli</name>
    <dbReference type="NCBI Taxonomy" id="931535"/>
    <lineage>
        <taxon>Bacteria</taxon>
        <taxon>Bacillati</taxon>
        <taxon>Actinomycetota</taxon>
        <taxon>Actinomycetes</taxon>
        <taxon>Micrococcales</taxon>
        <taxon>Cellulomonadaceae</taxon>
        <taxon>Cellulomonas</taxon>
    </lineage>
</organism>
<accession>A0A512PBR6</accession>
<sequence length="459" mass="46436">MSLTPYSRLLARPAVLRLVLVGLVARIPHAATGVVVTLHVTSTLGYSYGAAGVVTASMTIGMAIGAPWRGRRVDRIGLRRALVPTVLVESAVWIAAPHLAYQALVVAAFVAGAFLVPVFSVVRQSLAVLVPPAEQKTAYALDSVCAELTFMLGPVLGVLLATQVSTTAALLTIGASTVGAGVVLIWTNPPTRSEQEVTADDPGALDHDDRSPLRSPRIWAILAAGTAASLVLTGTDLSIVAQLQDQGASEAIGWVVAVWAFGSVIGGLVYGASHRSLPPLALVLAMSLLTIPAAFAGSVWTVAVAVVIAGLFCAPALSSITAALVASVSERRRGEVLGWSGTASTMGGALGAPLIGVAIDRASPQAGFLASALIGVVLTAVGLLLLGAVRGRQARAADPLVPAAAETAAAETVAAETVAAETVAAQTAVEDAPAKAVDHLPARASGALTQVGEQSPTCR</sequence>
<keyword evidence="1" id="KW-0812">Transmembrane</keyword>
<name>A0A512PBR6_9CELL</name>
<dbReference type="Proteomes" id="UP000321798">
    <property type="component" value="Unassembled WGS sequence"/>
</dbReference>
<dbReference type="Pfam" id="PF07690">
    <property type="entry name" value="MFS_1"/>
    <property type="match status" value="1"/>
</dbReference>
<keyword evidence="3" id="KW-1185">Reference proteome</keyword>
<dbReference type="RefSeq" id="WP_146952370.1">
    <property type="nucleotide sequence ID" value="NZ_BAABBJ010000009.1"/>
</dbReference>
<dbReference type="OrthoDB" id="4229605at2"/>
<proteinExistence type="predicted"/>
<feature type="transmembrane region" description="Helical" evidence="1">
    <location>
        <begin position="302"/>
        <end position="325"/>
    </location>
</feature>
<feature type="transmembrane region" description="Helical" evidence="1">
    <location>
        <begin position="365"/>
        <end position="386"/>
    </location>
</feature>
<feature type="transmembrane region" description="Helical" evidence="1">
    <location>
        <begin position="102"/>
        <end position="122"/>
    </location>
</feature>
<dbReference type="AlphaFoldDB" id="A0A512PBR6"/>